<evidence type="ECO:0000256" key="7">
    <source>
        <dbReference type="ARBA" id="ARBA00022989"/>
    </source>
</evidence>
<organism evidence="15 16">
    <name type="scientific">Cyprinus carpio</name>
    <name type="common">Common carp</name>
    <dbReference type="NCBI Taxonomy" id="7962"/>
    <lineage>
        <taxon>Eukaryota</taxon>
        <taxon>Metazoa</taxon>
        <taxon>Chordata</taxon>
        <taxon>Craniata</taxon>
        <taxon>Vertebrata</taxon>
        <taxon>Euteleostomi</taxon>
        <taxon>Actinopterygii</taxon>
        <taxon>Neopterygii</taxon>
        <taxon>Teleostei</taxon>
        <taxon>Ostariophysi</taxon>
        <taxon>Cypriniformes</taxon>
        <taxon>Cyprinidae</taxon>
        <taxon>Cyprininae</taxon>
        <taxon>Cyprinus</taxon>
    </lineage>
</organism>
<feature type="region of interest" description="Disordered" evidence="13">
    <location>
        <begin position="36"/>
        <end position="62"/>
    </location>
</feature>
<proteinExistence type="inferred from homology"/>
<dbReference type="AlphaFoldDB" id="A0A8C1IFI8"/>
<dbReference type="GO" id="GO:0031201">
    <property type="term" value="C:SNARE complex"/>
    <property type="evidence" value="ECO:0007669"/>
    <property type="project" value="TreeGrafter"/>
</dbReference>
<evidence type="ECO:0000256" key="14">
    <source>
        <dbReference type="SAM" id="Phobius"/>
    </source>
</evidence>
<evidence type="ECO:0000256" key="5">
    <source>
        <dbReference type="ARBA" id="ARBA00022692"/>
    </source>
</evidence>
<dbReference type="Proteomes" id="UP000694427">
    <property type="component" value="Unplaced"/>
</dbReference>
<evidence type="ECO:0000256" key="12">
    <source>
        <dbReference type="ARBA" id="ARBA00030444"/>
    </source>
</evidence>
<accession>A0A8C1IFI8</accession>
<evidence type="ECO:0000256" key="4">
    <source>
        <dbReference type="ARBA" id="ARBA00022448"/>
    </source>
</evidence>
<evidence type="ECO:0000256" key="13">
    <source>
        <dbReference type="SAM" id="MobiDB-lite"/>
    </source>
</evidence>
<dbReference type="Ensembl" id="ENSCCRT00010018319.1">
    <property type="protein sequence ID" value="ENSCCRP00010016823.1"/>
    <property type="gene ID" value="ENSCCRG00010007090.1"/>
</dbReference>
<keyword evidence="4" id="KW-0813">Transport</keyword>
<dbReference type="GO" id="GO:0005801">
    <property type="term" value="C:cis-Golgi network"/>
    <property type="evidence" value="ECO:0007669"/>
    <property type="project" value="InterPro"/>
</dbReference>
<dbReference type="PANTHER" id="PTHR21094">
    <property type="entry name" value="GOS-28 SNARE- RELATED"/>
    <property type="match status" value="1"/>
</dbReference>
<keyword evidence="6" id="KW-0653">Protein transport</keyword>
<reference evidence="15" key="1">
    <citation type="submission" date="2025-08" db="UniProtKB">
        <authorList>
            <consortium name="Ensembl"/>
        </authorList>
    </citation>
    <scope>IDENTIFICATION</scope>
</reference>
<feature type="transmembrane region" description="Helical" evidence="14">
    <location>
        <begin position="175"/>
        <end position="197"/>
    </location>
</feature>
<evidence type="ECO:0000256" key="9">
    <source>
        <dbReference type="ARBA" id="ARBA00023136"/>
    </source>
</evidence>
<feature type="transmembrane region" description="Helical" evidence="14">
    <location>
        <begin position="242"/>
        <end position="260"/>
    </location>
</feature>
<dbReference type="GO" id="GO:0000139">
    <property type="term" value="C:Golgi membrane"/>
    <property type="evidence" value="ECO:0007669"/>
    <property type="project" value="UniProtKB-SubCell"/>
</dbReference>
<reference evidence="15" key="2">
    <citation type="submission" date="2025-09" db="UniProtKB">
        <authorList>
            <consortium name="Ensembl"/>
        </authorList>
    </citation>
    <scope>IDENTIFICATION</scope>
</reference>
<dbReference type="GO" id="GO:0006906">
    <property type="term" value="P:vesicle fusion"/>
    <property type="evidence" value="ECO:0007669"/>
    <property type="project" value="TreeGrafter"/>
</dbReference>
<dbReference type="GO" id="GO:0015031">
    <property type="term" value="P:protein transport"/>
    <property type="evidence" value="ECO:0007669"/>
    <property type="project" value="UniProtKB-KW"/>
</dbReference>
<keyword evidence="9 14" id="KW-0472">Membrane</keyword>
<evidence type="ECO:0000256" key="2">
    <source>
        <dbReference type="ARBA" id="ARBA00008473"/>
    </source>
</evidence>
<evidence type="ECO:0000313" key="15">
    <source>
        <dbReference type="Ensembl" id="ENSCCRP00010016823.1"/>
    </source>
</evidence>
<comment type="similarity">
    <text evidence="2">Belongs to the GOSR1 family.</text>
</comment>
<keyword evidence="8" id="KW-0333">Golgi apparatus</keyword>
<comment type="subcellular location">
    <subcellularLocation>
        <location evidence="1">Golgi apparatus membrane</location>
        <topology evidence="1">Single-pass type IV membrane protein</topology>
    </subcellularLocation>
</comment>
<protein>
    <recommendedName>
        <fullName evidence="3">Golgi SNAP receptor complex member 1</fullName>
    </recommendedName>
    <alternativeName>
        <fullName evidence="11">28 kDa Golgi SNARE protein</fullName>
    </alternativeName>
    <alternativeName>
        <fullName evidence="12">28 kDa cis-Golgi SNARE p28</fullName>
    </alternativeName>
</protein>
<dbReference type="InterPro" id="IPR023601">
    <property type="entry name" value="Golgi_SNAP_su1"/>
</dbReference>
<sequence>MAGGNSNYWEDLRKQARQLENELDLKLVSFSKLCTSYSSSRDGRRGDSSSDTTPLLSNSTQDRMFETMSVEIEQLLAKLTGVNDKMAEYTSTPGVTSLNAALMHTLQRHRDILQDYTHEFHKTKSNFMAIREREDLLGSVRKDIETYKSGSGVNNRRTELFLKEHEHLRKPVPKNLLFCFIHLFLFILFFPHSIAMATKENMTSQRGLLKSIQSRVNTLANRFPAINNLIQRINLRKRRDSLILGGVIGICTILLLLYAFH</sequence>
<dbReference type="PANTHER" id="PTHR21094:SF2">
    <property type="entry name" value="GOLGI SNAP RECEPTOR COMPLEX MEMBER 1"/>
    <property type="match status" value="1"/>
</dbReference>
<evidence type="ECO:0000256" key="10">
    <source>
        <dbReference type="ARBA" id="ARBA00025091"/>
    </source>
</evidence>
<keyword evidence="7 14" id="KW-1133">Transmembrane helix</keyword>
<dbReference type="Pfam" id="PF12352">
    <property type="entry name" value="V-SNARE_C"/>
    <property type="match status" value="1"/>
</dbReference>
<evidence type="ECO:0000256" key="1">
    <source>
        <dbReference type="ARBA" id="ARBA00004409"/>
    </source>
</evidence>
<dbReference type="PIRSF" id="PIRSF027109">
    <property type="entry name" value="Golgi_SNARE"/>
    <property type="match status" value="1"/>
</dbReference>
<evidence type="ECO:0000256" key="3">
    <source>
        <dbReference type="ARBA" id="ARBA00015612"/>
    </source>
</evidence>
<dbReference type="GO" id="GO:0006888">
    <property type="term" value="P:endoplasmic reticulum to Golgi vesicle-mediated transport"/>
    <property type="evidence" value="ECO:0007669"/>
    <property type="project" value="InterPro"/>
</dbReference>
<name>A0A8C1IFI8_CYPCA</name>
<evidence type="ECO:0000256" key="6">
    <source>
        <dbReference type="ARBA" id="ARBA00022927"/>
    </source>
</evidence>
<keyword evidence="16" id="KW-1185">Reference proteome</keyword>
<dbReference type="GO" id="GO:0005484">
    <property type="term" value="F:SNAP receptor activity"/>
    <property type="evidence" value="ECO:0007669"/>
    <property type="project" value="TreeGrafter"/>
</dbReference>
<evidence type="ECO:0000256" key="8">
    <source>
        <dbReference type="ARBA" id="ARBA00023034"/>
    </source>
</evidence>
<keyword evidence="5 14" id="KW-0812">Transmembrane</keyword>
<evidence type="ECO:0000313" key="16">
    <source>
        <dbReference type="Proteomes" id="UP000694427"/>
    </source>
</evidence>
<comment type="function">
    <text evidence="10">Involved in transport from the ER to the Golgi apparatus as well as in intra-Golgi transport. It belongs to a super-family of proteins called t-SNAREs or soluble NSF (N-ethylmaleimide-sensitive factor) attachment protein receptor. May play a protective role against hydrogen peroxide induced cytotoxicity under glutathione depleted conditions in neuronal cells by regulating the intracellular ROS levels via inhibition of p38 MAPK (MAPK11, MAPK12, MAPK13 and MAPK14). Participates in docking and fusion stage of ER to cis-Golgi transport. Plays an important physiological role in VLDL-transport vesicle-Golgi fusion and thus in VLDL delivery to the hepatic cis-Golgi.</text>
</comment>
<evidence type="ECO:0000256" key="11">
    <source>
        <dbReference type="ARBA" id="ARBA00030299"/>
    </source>
</evidence>
<dbReference type="GO" id="GO:0048219">
    <property type="term" value="P:inter-Golgi cisterna vesicle-mediated transport"/>
    <property type="evidence" value="ECO:0007669"/>
    <property type="project" value="TreeGrafter"/>
</dbReference>
<dbReference type="GO" id="GO:0005797">
    <property type="term" value="C:Golgi medial cisterna"/>
    <property type="evidence" value="ECO:0007669"/>
    <property type="project" value="TreeGrafter"/>
</dbReference>